<feature type="region of interest" description="Disordered" evidence="5">
    <location>
        <begin position="274"/>
        <end position="323"/>
    </location>
</feature>
<evidence type="ECO:0000256" key="4">
    <source>
        <dbReference type="PROSITE-ProRule" id="PRU00508"/>
    </source>
</evidence>
<dbReference type="Proteomes" id="UP000192247">
    <property type="component" value="Unassembled WGS sequence"/>
</dbReference>
<dbReference type="Pfam" id="PF02207">
    <property type="entry name" value="zf-UBR"/>
    <property type="match status" value="1"/>
</dbReference>
<dbReference type="InterPro" id="IPR013083">
    <property type="entry name" value="Znf_RING/FYVE/PHD"/>
</dbReference>
<dbReference type="OrthoDB" id="10262564at2759"/>
<accession>A0A1V9X634</accession>
<dbReference type="PANTHER" id="PTHR13513">
    <property type="entry name" value="E3 UBIQUITIN-PROTEIN LIGASE UBR7"/>
    <property type="match status" value="1"/>
</dbReference>
<comment type="caution">
    <text evidence="7">The sequence shown here is derived from an EMBL/GenBank/DDBJ whole genome shotgun (WGS) entry which is preliminary data.</text>
</comment>
<keyword evidence="2" id="KW-0863">Zinc-finger</keyword>
<dbReference type="InterPro" id="IPR003126">
    <property type="entry name" value="Znf_UBR"/>
</dbReference>
<dbReference type="PROSITE" id="PS51157">
    <property type="entry name" value="ZF_UBR"/>
    <property type="match status" value="1"/>
</dbReference>
<dbReference type="InterPro" id="IPR011011">
    <property type="entry name" value="Znf_FYVE_PHD"/>
</dbReference>
<dbReference type="SMART" id="SM00249">
    <property type="entry name" value="PHD"/>
    <property type="match status" value="1"/>
</dbReference>
<keyword evidence="1" id="KW-0479">Metal-binding</keyword>
<dbReference type="PANTHER" id="PTHR13513:SF9">
    <property type="entry name" value="E3 UBIQUITIN-PROTEIN LIGASE UBR7-RELATED"/>
    <property type="match status" value="1"/>
</dbReference>
<dbReference type="InterPro" id="IPR047506">
    <property type="entry name" value="UBR7-like_UBR-box"/>
</dbReference>
<keyword evidence="3" id="KW-0862">Zinc</keyword>
<evidence type="ECO:0000313" key="8">
    <source>
        <dbReference type="Proteomes" id="UP000192247"/>
    </source>
</evidence>
<evidence type="ECO:0000313" key="7">
    <source>
        <dbReference type="EMBL" id="OQR68732.1"/>
    </source>
</evidence>
<evidence type="ECO:0000256" key="2">
    <source>
        <dbReference type="ARBA" id="ARBA00022771"/>
    </source>
</evidence>
<evidence type="ECO:0000256" key="1">
    <source>
        <dbReference type="ARBA" id="ARBA00022723"/>
    </source>
</evidence>
<dbReference type="InterPro" id="IPR001965">
    <property type="entry name" value="Znf_PHD"/>
</dbReference>
<dbReference type="InterPro" id="IPR040204">
    <property type="entry name" value="UBR7"/>
</dbReference>
<feature type="compositionally biased region" description="Low complexity" evidence="5">
    <location>
        <begin position="314"/>
        <end position="323"/>
    </location>
</feature>
<dbReference type="FunCoup" id="A0A1V9X634">
    <property type="interactions" value="1902"/>
</dbReference>
<dbReference type="GO" id="GO:0008270">
    <property type="term" value="F:zinc ion binding"/>
    <property type="evidence" value="ECO:0007669"/>
    <property type="project" value="UniProtKB-KW"/>
</dbReference>
<evidence type="ECO:0000256" key="5">
    <source>
        <dbReference type="SAM" id="MobiDB-lite"/>
    </source>
</evidence>
<dbReference type="CDD" id="cd19677">
    <property type="entry name" value="UBR-box_UBR7"/>
    <property type="match status" value="1"/>
</dbReference>
<evidence type="ECO:0000259" key="6">
    <source>
        <dbReference type="PROSITE" id="PS51157"/>
    </source>
</evidence>
<feature type="domain" description="UBR-type" evidence="6">
    <location>
        <begin position="115"/>
        <end position="186"/>
    </location>
</feature>
<reference evidence="7 8" key="1">
    <citation type="journal article" date="2017" name="Gigascience">
        <title>Draft genome of the honey bee ectoparasitic mite, Tropilaelaps mercedesae, is shaped by the parasitic life history.</title>
        <authorList>
            <person name="Dong X."/>
            <person name="Armstrong S.D."/>
            <person name="Xia D."/>
            <person name="Makepeace B.L."/>
            <person name="Darby A.C."/>
            <person name="Kadowaki T."/>
        </authorList>
    </citation>
    <scope>NUCLEOTIDE SEQUENCE [LARGE SCALE GENOMIC DNA]</scope>
    <source>
        <strain evidence="7">Wuxi-XJTLU</strain>
    </source>
</reference>
<evidence type="ECO:0000256" key="3">
    <source>
        <dbReference type="ARBA" id="ARBA00022833"/>
    </source>
</evidence>
<sequence length="468" mass="51303">MRGTQLAPKAVLGAHSSNEQRAVLLSAGGANPLFALVPGGLPQKVSDTGLVDIFVKRHSAKMASDGSDVVSNGQGAAQDSREPDREDSVTLQEILEEEDSLQADAAAVLGASDAKSCSYIKGYVDRQALYACATCAPHPAAAGVCLACSYACHDGHELYELYTKRNFRCDCGNSKFPNTSCSLYPAKAAVNSENSYNQNFSGKYCRCSRPYPDPERSDPEEMLQCIVCEDWFHLSHIGLKTANSDDFEELICDGCMKAHQFLWKYNKLAKEKETGSVVDVTTPPNDDVEPNPKKARLEKIEKNGEKPPTDTSSEKLSSSSGSTSPSCILATLSDVEPLPTSGAVWPKSWRSDLCSCSSCGEMYLKQNLSFLARADDTMGSYEERGLRKRREDGAQEDPLMTALNKMDHVVKIDLIDGYNNLKSCLTEFLRKQASQNKVVTARDIKNFFEELQKKRKSSAAPVLSYMCR</sequence>
<dbReference type="CDD" id="cd15542">
    <property type="entry name" value="PHD_UBR7"/>
    <property type="match status" value="1"/>
</dbReference>
<dbReference type="STRING" id="418985.A0A1V9X634"/>
<dbReference type="SMART" id="SM00396">
    <property type="entry name" value="ZnF_UBR1"/>
    <property type="match status" value="1"/>
</dbReference>
<proteinExistence type="predicted"/>
<feature type="compositionally biased region" description="Basic and acidic residues" evidence="5">
    <location>
        <begin position="290"/>
        <end position="308"/>
    </location>
</feature>
<dbReference type="AlphaFoldDB" id="A0A1V9X634"/>
<feature type="zinc finger region" description="UBR-type" evidence="4">
    <location>
        <begin position="115"/>
        <end position="186"/>
    </location>
</feature>
<gene>
    <name evidence="7" type="ORF">BIW11_12715</name>
</gene>
<dbReference type="EMBL" id="MNPL01023411">
    <property type="protein sequence ID" value="OQR68732.1"/>
    <property type="molecule type" value="Genomic_DNA"/>
</dbReference>
<feature type="region of interest" description="Disordered" evidence="5">
    <location>
        <begin position="65"/>
        <end position="86"/>
    </location>
</feature>
<dbReference type="SUPFAM" id="SSF57903">
    <property type="entry name" value="FYVE/PHD zinc finger"/>
    <property type="match status" value="1"/>
</dbReference>
<dbReference type="GO" id="GO:0005737">
    <property type="term" value="C:cytoplasm"/>
    <property type="evidence" value="ECO:0007669"/>
    <property type="project" value="TreeGrafter"/>
</dbReference>
<protein>
    <submittedName>
        <fullName evidence="7">Putative E3 ubiquitin-protein ligase UBR7-like</fullName>
    </submittedName>
</protein>
<dbReference type="Gene3D" id="3.30.40.10">
    <property type="entry name" value="Zinc/RING finger domain, C3HC4 (zinc finger)"/>
    <property type="match status" value="1"/>
</dbReference>
<organism evidence="7 8">
    <name type="scientific">Tropilaelaps mercedesae</name>
    <dbReference type="NCBI Taxonomy" id="418985"/>
    <lineage>
        <taxon>Eukaryota</taxon>
        <taxon>Metazoa</taxon>
        <taxon>Ecdysozoa</taxon>
        <taxon>Arthropoda</taxon>
        <taxon>Chelicerata</taxon>
        <taxon>Arachnida</taxon>
        <taxon>Acari</taxon>
        <taxon>Parasitiformes</taxon>
        <taxon>Mesostigmata</taxon>
        <taxon>Gamasina</taxon>
        <taxon>Dermanyssoidea</taxon>
        <taxon>Laelapidae</taxon>
        <taxon>Tropilaelaps</taxon>
    </lineage>
</organism>
<keyword evidence="8" id="KW-1185">Reference proteome</keyword>
<dbReference type="GO" id="GO:0061630">
    <property type="term" value="F:ubiquitin protein ligase activity"/>
    <property type="evidence" value="ECO:0007669"/>
    <property type="project" value="InterPro"/>
</dbReference>
<dbReference type="InParanoid" id="A0A1V9X634"/>
<name>A0A1V9X634_9ACAR</name>